<evidence type="ECO:0000313" key="2">
    <source>
        <dbReference type="EMBL" id="KAF2897571.1"/>
    </source>
</evidence>
<dbReference type="Proteomes" id="UP000801492">
    <property type="component" value="Unassembled WGS sequence"/>
</dbReference>
<comment type="caution">
    <text evidence="2">The sequence shown here is derived from an EMBL/GenBank/DDBJ whole genome shotgun (WGS) entry which is preliminary data.</text>
</comment>
<accession>A0A8K0GFT2</accession>
<feature type="chain" id="PRO_5035449224" evidence="1">
    <location>
        <begin position="20"/>
        <end position="99"/>
    </location>
</feature>
<proteinExistence type="predicted"/>
<evidence type="ECO:0000256" key="1">
    <source>
        <dbReference type="SAM" id="SignalP"/>
    </source>
</evidence>
<name>A0A8K0GFT2_IGNLU</name>
<organism evidence="2 3">
    <name type="scientific">Ignelater luminosus</name>
    <name type="common">Cucubano</name>
    <name type="synonym">Pyrophorus luminosus</name>
    <dbReference type="NCBI Taxonomy" id="2038154"/>
    <lineage>
        <taxon>Eukaryota</taxon>
        <taxon>Metazoa</taxon>
        <taxon>Ecdysozoa</taxon>
        <taxon>Arthropoda</taxon>
        <taxon>Hexapoda</taxon>
        <taxon>Insecta</taxon>
        <taxon>Pterygota</taxon>
        <taxon>Neoptera</taxon>
        <taxon>Endopterygota</taxon>
        <taxon>Coleoptera</taxon>
        <taxon>Polyphaga</taxon>
        <taxon>Elateriformia</taxon>
        <taxon>Elateroidea</taxon>
        <taxon>Elateridae</taxon>
        <taxon>Agrypninae</taxon>
        <taxon>Pyrophorini</taxon>
        <taxon>Ignelater</taxon>
    </lineage>
</organism>
<dbReference type="AlphaFoldDB" id="A0A8K0GFT2"/>
<dbReference type="OrthoDB" id="7168090at2759"/>
<sequence>MKVATFLGGFLCFAVLVLGIHKTRFNCKRGVRYVENHCNECYCQENRRLRCNLTVCEGHYDPILRHCPIDYMWTLDCERCWCVKNIGTVCTTECSGRSE</sequence>
<reference evidence="2" key="1">
    <citation type="submission" date="2019-08" db="EMBL/GenBank/DDBJ databases">
        <title>The genome of the North American firefly Photinus pyralis.</title>
        <authorList>
            <consortium name="Photinus pyralis genome working group"/>
            <person name="Fallon T.R."/>
            <person name="Sander Lower S.E."/>
            <person name="Weng J.-K."/>
        </authorList>
    </citation>
    <scope>NUCLEOTIDE SEQUENCE</scope>
    <source>
        <strain evidence="2">TRF0915ILg1</strain>
        <tissue evidence="2">Whole body</tissue>
    </source>
</reference>
<protein>
    <submittedName>
        <fullName evidence="2">Uncharacterized protein</fullName>
    </submittedName>
</protein>
<keyword evidence="3" id="KW-1185">Reference proteome</keyword>
<dbReference type="EMBL" id="VTPC01004048">
    <property type="protein sequence ID" value="KAF2897571.1"/>
    <property type="molecule type" value="Genomic_DNA"/>
</dbReference>
<feature type="signal peptide" evidence="1">
    <location>
        <begin position="1"/>
        <end position="19"/>
    </location>
</feature>
<gene>
    <name evidence="2" type="ORF">ILUMI_08606</name>
</gene>
<keyword evidence="1" id="KW-0732">Signal</keyword>
<evidence type="ECO:0000313" key="3">
    <source>
        <dbReference type="Proteomes" id="UP000801492"/>
    </source>
</evidence>